<feature type="compositionally biased region" description="Polar residues" evidence="1">
    <location>
        <begin position="21"/>
        <end position="34"/>
    </location>
</feature>
<feature type="region of interest" description="Disordered" evidence="1">
    <location>
        <begin position="79"/>
        <end position="98"/>
    </location>
</feature>
<evidence type="ECO:0000313" key="4">
    <source>
        <dbReference type="Proteomes" id="UP000015100"/>
    </source>
</evidence>
<dbReference type="EMBL" id="AQGS01000014">
    <property type="protein sequence ID" value="EPS45482.1"/>
    <property type="molecule type" value="Genomic_DNA"/>
</dbReference>
<protein>
    <submittedName>
        <fullName evidence="3">Uncharacterized protein</fullName>
    </submittedName>
</protein>
<feature type="region of interest" description="Disordered" evidence="1">
    <location>
        <begin position="1"/>
        <end position="61"/>
    </location>
</feature>
<dbReference type="Proteomes" id="UP000015100">
    <property type="component" value="Unassembled WGS sequence"/>
</dbReference>
<name>S8CCW7_DACHA</name>
<reference evidence="3 4" key="1">
    <citation type="journal article" date="2013" name="PLoS Genet.">
        <title>Genomic mechanisms accounting for the adaptation to parasitism in nematode-trapping fungi.</title>
        <authorList>
            <person name="Meerupati T."/>
            <person name="Andersson K.M."/>
            <person name="Friman E."/>
            <person name="Kumar D."/>
            <person name="Tunlid A."/>
            <person name="Ahren D."/>
        </authorList>
    </citation>
    <scope>NUCLEOTIDE SEQUENCE [LARGE SCALE GENOMIC DNA]</scope>
    <source>
        <strain evidence="3 4">CBS 200.50</strain>
    </source>
</reference>
<reference evidence="4" key="2">
    <citation type="submission" date="2013-04" db="EMBL/GenBank/DDBJ databases">
        <title>Genomic mechanisms accounting for the adaptation to parasitism in nematode-trapping fungi.</title>
        <authorList>
            <person name="Ahren D.G."/>
        </authorList>
    </citation>
    <scope>NUCLEOTIDE SEQUENCE [LARGE SCALE GENOMIC DNA]</scope>
    <source>
        <strain evidence="4">CBS 200.50</strain>
    </source>
</reference>
<comment type="caution">
    <text evidence="3">The sequence shown here is derived from an EMBL/GenBank/DDBJ whole genome shotgun (WGS) entry which is preliminary data.</text>
</comment>
<keyword evidence="4" id="KW-1185">Reference proteome</keyword>
<proteinExistence type="predicted"/>
<organism evidence="3 4">
    <name type="scientific">Dactylellina haptotyla (strain CBS 200.50)</name>
    <name type="common">Nematode-trapping fungus</name>
    <name type="synonym">Monacrosporium haptotylum</name>
    <dbReference type="NCBI Taxonomy" id="1284197"/>
    <lineage>
        <taxon>Eukaryota</taxon>
        <taxon>Fungi</taxon>
        <taxon>Dikarya</taxon>
        <taxon>Ascomycota</taxon>
        <taxon>Pezizomycotina</taxon>
        <taxon>Orbiliomycetes</taxon>
        <taxon>Orbiliales</taxon>
        <taxon>Orbiliaceae</taxon>
        <taxon>Dactylellina</taxon>
    </lineage>
</organism>
<accession>S8CCW7</accession>
<dbReference type="HOGENOM" id="CLU_1180168_0_0_1"/>
<feature type="transmembrane region" description="Helical" evidence="2">
    <location>
        <begin position="146"/>
        <end position="168"/>
    </location>
</feature>
<keyword evidence="2" id="KW-0812">Transmembrane</keyword>
<evidence type="ECO:0000256" key="1">
    <source>
        <dbReference type="SAM" id="MobiDB-lite"/>
    </source>
</evidence>
<sequence>MNGSDSSNIDSRPGSPRLPVSKSSSLVINPNPSVESLAPTEVEPPKRSSCKRQRSDDEDTYEVVDAKTGATHYVYTFSDTEDEEEISDGDIDEGGENDYSDDYDYQEYYSNERNQTDTTAKTTEKSSKYLPAVNFLKNLFSFDFDLVYVHIFLLLSAIFMLGFCVGVISQPTKIVYVPVENLSNVTSASFGKSGNNTYFGVCTGDGGPCCFDSEMLKGEDRASKVSQCVRHVLNL</sequence>
<dbReference type="AlphaFoldDB" id="S8CCW7"/>
<keyword evidence="2" id="KW-0472">Membrane</keyword>
<gene>
    <name evidence="3" type="ORF">H072_494</name>
</gene>
<evidence type="ECO:0000256" key="2">
    <source>
        <dbReference type="SAM" id="Phobius"/>
    </source>
</evidence>
<evidence type="ECO:0000313" key="3">
    <source>
        <dbReference type="EMBL" id="EPS45482.1"/>
    </source>
</evidence>
<feature type="compositionally biased region" description="Polar residues" evidence="1">
    <location>
        <begin position="1"/>
        <end position="10"/>
    </location>
</feature>
<keyword evidence="2" id="KW-1133">Transmembrane helix</keyword>